<dbReference type="InParanoid" id="A0A1V9Y2S9"/>
<dbReference type="PANTHER" id="PTHR11195:SF13">
    <property type="entry name" value="INVERTEBRATE-TYPE LYSOZYME 2-RELATED"/>
    <property type="match status" value="1"/>
</dbReference>
<dbReference type="Gene3D" id="1.10.530.10">
    <property type="match status" value="1"/>
</dbReference>
<proteinExistence type="predicted"/>
<gene>
    <name evidence="9" type="ORF">BIW11_00062</name>
</gene>
<evidence type="ECO:0000256" key="6">
    <source>
        <dbReference type="ARBA" id="ARBA00023157"/>
    </source>
</evidence>
<evidence type="ECO:0000313" key="10">
    <source>
        <dbReference type="Proteomes" id="UP000192247"/>
    </source>
</evidence>
<dbReference type="OrthoDB" id="6337871at2759"/>
<dbReference type="GO" id="GO:0003796">
    <property type="term" value="F:lysozyme activity"/>
    <property type="evidence" value="ECO:0007669"/>
    <property type="project" value="UniProtKB-EC"/>
</dbReference>
<dbReference type="EMBL" id="MNPL01000420">
    <property type="protein sequence ID" value="OQR80032.1"/>
    <property type="molecule type" value="Genomic_DNA"/>
</dbReference>
<keyword evidence="3" id="KW-0929">Antimicrobial</keyword>
<dbReference type="Pfam" id="PF05497">
    <property type="entry name" value="Destabilase"/>
    <property type="match status" value="1"/>
</dbReference>
<organism evidence="9 10">
    <name type="scientific">Tropilaelaps mercedesae</name>
    <dbReference type="NCBI Taxonomy" id="418985"/>
    <lineage>
        <taxon>Eukaryota</taxon>
        <taxon>Metazoa</taxon>
        <taxon>Ecdysozoa</taxon>
        <taxon>Arthropoda</taxon>
        <taxon>Chelicerata</taxon>
        <taxon>Arachnida</taxon>
        <taxon>Acari</taxon>
        <taxon>Parasitiformes</taxon>
        <taxon>Mesostigmata</taxon>
        <taxon>Gamasina</taxon>
        <taxon>Dermanyssoidea</taxon>
        <taxon>Laelapidae</taxon>
        <taxon>Tropilaelaps</taxon>
    </lineage>
</organism>
<dbReference type="AlphaFoldDB" id="A0A1V9Y2S9"/>
<evidence type="ECO:0000313" key="9">
    <source>
        <dbReference type="EMBL" id="OQR80032.1"/>
    </source>
</evidence>
<reference evidence="9 10" key="1">
    <citation type="journal article" date="2017" name="Gigascience">
        <title>Draft genome of the honey bee ectoparasitic mite, Tropilaelaps mercedesae, is shaped by the parasitic life history.</title>
        <authorList>
            <person name="Dong X."/>
            <person name="Armstrong S.D."/>
            <person name="Xia D."/>
            <person name="Makepeace B.L."/>
            <person name="Darby A.C."/>
            <person name="Kadowaki T."/>
        </authorList>
    </citation>
    <scope>NUCLEOTIDE SEQUENCE [LARGE SCALE GENOMIC DNA]</scope>
    <source>
        <strain evidence="9">Wuxi-XJTLU</strain>
    </source>
</reference>
<protein>
    <recommendedName>
        <fullName evidence="2">lysozyme</fullName>
        <ecNumber evidence="2">3.2.1.17</ecNumber>
    </recommendedName>
</protein>
<keyword evidence="7" id="KW-0326">Glycosidase</keyword>
<dbReference type="STRING" id="418985.A0A1V9Y2S9"/>
<accession>A0A1V9Y2S9</accession>
<evidence type="ECO:0000256" key="4">
    <source>
        <dbReference type="ARBA" id="ARBA00022638"/>
    </source>
</evidence>
<evidence type="ECO:0000256" key="2">
    <source>
        <dbReference type="ARBA" id="ARBA00012732"/>
    </source>
</evidence>
<evidence type="ECO:0000256" key="1">
    <source>
        <dbReference type="ARBA" id="ARBA00000632"/>
    </source>
</evidence>
<dbReference type="EC" id="3.2.1.17" evidence="2"/>
<keyword evidence="6 8" id="KW-1015">Disulfide bond</keyword>
<dbReference type="GO" id="GO:0042742">
    <property type="term" value="P:defense response to bacterium"/>
    <property type="evidence" value="ECO:0007669"/>
    <property type="project" value="UniProtKB-KW"/>
</dbReference>
<dbReference type="PANTHER" id="PTHR11195">
    <property type="entry name" value="DESTABILASE-RELATED"/>
    <property type="match status" value="1"/>
</dbReference>
<dbReference type="InterPro" id="IPR018247">
    <property type="entry name" value="EF_Hand_1_Ca_BS"/>
</dbReference>
<comment type="catalytic activity">
    <reaction evidence="1">
        <text>Hydrolysis of (1-&gt;4)-beta-linkages between N-acetylmuramic acid and N-acetyl-D-glucosamine residues in a peptidoglycan and between N-acetyl-D-glucosamine residues in chitodextrins.</text>
        <dbReference type="EC" id="3.2.1.17"/>
    </reaction>
</comment>
<dbReference type="CDD" id="cd16890">
    <property type="entry name" value="lyz_i"/>
    <property type="match status" value="1"/>
</dbReference>
<dbReference type="InterPro" id="IPR008597">
    <property type="entry name" value="Invert_lysozyme"/>
</dbReference>
<evidence type="ECO:0000256" key="5">
    <source>
        <dbReference type="ARBA" id="ARBA00022801"/>
    </source>
</evidence>
<evidence type="ECO:0000256" key="8">
    <source>
        <dbReference type="PIRSR" id="PIRSR608597-3"/>
    </source>
</evidence>
<evidence type="ECO:0000256" key="3">
    <source>
        <dbReference type="ARBA" id="ARBA00022529"/>
    </source>
</evidence>
<name>A0A1V9Y2S9_9ACAR</name>
<evidence type="ECO:0000256" key="7">
    <source>
        <dbReference type="ARBA" id="ARBA00023295"/>
    </source>
</evidence>
<dbReference type="GO" id="GO:0031640">
    <property type="term" value="P:killing of cells of another organism"/>
    <property type="evidence" value="ECO:0007669"/>
    <property type="project" value="UniProtKB-KW"/>
</dbReference>
<keyword evidence="4" id="KW-0081">Bacteriolytic enzyme</keyword>
<dbReference type="Proteomes" id="UP000192247">
    <property type="component" value="Unassembled WGS sequence"/>
</dbReference>
<keyword evidence="5" id="KW-0378">Hydrolase</keyword>
<feature type="disulfide bond" evidence="8">
    <location>
        <begin position="154"/>
        <end position="160"/>
    </location>
</feature>
<comment type="caution">
    <text evidence="9">The sequence shown here is derived from an EMBL/GenBank/DDBJ whole genome shotgun (WGS) entry which is preliminary data.</text>
</comment>
<dbReference type="PROSITE" id="PS51909">
    <property type="entry name" value="LYSOZYME_I"/>
    <property type="match status" value="1"/>
</dbReference>
<dbReference type="PROSITE" id="PS00018">
    <property type="entry name" value="EF_HAND_1"/>
    <property type="match status" value="1"/>
</dbReference>
<keyword evidence="10" id="KW-1185">Reference proteome</keyword>
<sequence>MYFSAGGVRPCEVSLKSRLVWALSPQRFPASTSSDLLTSGALNTATRCVHQRTADTTSPTRLRVPCHISVEPANTSAFLDSLTTRARPLALEQVLNALQRDRQDDCTLVKSIGKASTKCAPNAPCDGYCGSFQISEAYWIDAGKPGGASGFAQCASQLPCAEDTVIAYMNKFGTDCDGDGQVTCDDYARMHKAGRSGCTAPWVLDTPYWTQYNQCMRGGRPLDARG</sequence>